<comment type="similarity">
    <text evidence="2 5">Belongs to the histone-like protein H-NS family.</text>
</comment>
<dbReference type="GO" id="GO:0030527">
    <property type="term" value="F:structural constituent of chromatin"/>
    <property type="evidence" value="ECO:0007669"/>
    <property type="project" value="InterPro"/>
</dbReference>
<protein>
    <recommendedName>
        <fullName evidence="5">DNA-binding protein</fullName>
    </recommendedName>
</protein>
<dbReference type="AlphaFoldDB" id="A0A7U8C662"/>
<gene>
    <name evidence="7" type="ORF">MED92_16250</name>
</gene>
<keyword evidence="3" id="KW-0963">Cytoplasm</keyword>
<dbReference type="GO" id="GO:0003681">
    <property type="term" value="F:bent DNA binding"/>
    <property type="evidence" value="ECO:0007669"/>
    <property type="project" value="TreeGrafter"/>
</dbReference>
<comment type="subcellular location">
    <subcellularLocation>
        <location evidence="1">Cytoplasm</location>
        <location evidence="1">Nucleoid</location>
    </subcellularLocation>
</comment>
<dbReference type="RefSeq" id="WP_007020915.1">
    <property type="nucleotide sequence ID" value="NZ_CH724125.1"/>
</dbReference>
<dbReference type="SMART" id="SM00528">
    <property type="entry name" value="HNS"/>
    <property type="match status" value="1"/>
</dbReference>
<dbReference type="GO" id="GO:0005829">
    <property type="term" value="C:cytosol"/>
    <property type="evidence" value="ECO:0007669"/>
    <property type="project" value="TreeGrafter"/>
</dbReference>
<dbReference type="InterPro" id="IPR054180">
    <property type="entry name" value="H-NS-like_N"/>
</dbReference>
<dbReference type="GO" id="GO:0032993">
    <property type="term" value="C:protein-DNA complex"/>
    <property type="evidence" value="ECO:0007669"/>
    <property type="project" value="TreeGrafter"/>
</dbReference>
<dbReference type="PANTHER" id="PTHR38097">
    <property type="match status" value="1"/>
</dbReference>
<evidence type="ECO:0000313" key="8">
    <source>
        <dbReference type="Proteomes" id="UP000002171"/>
    </source>
</evidence>
<dbReference type="GO" id="GO:0046983">
    <property type="term" value="F:protein dimerization activity"/>
    <property type="evidence" value="ECO:0007669"/>
    <property type="project" value="InterPro"/>
</dbReference>
<evidence type="ECO:0000256" key="2">
    <source>
        <dbReference type="ARBA" id="ARBA00010610"/>
    </source>
</evidence>
<dbReference type="Gene3D" id="4.10.430.10">
    <property type="entry name" value="Histone-like protein H-NS, C-terminal domain"/>
    <property type="match status" value="1"/>
</dbReference>
<dbReference type="EMBL" id="AAOW01000013">
    <property type="protein sequence ID" value="EAR60815.1"/>
    <property type="molecule type" value="Genomic_DNA"/>
</dbReference>
<reference evidence="7 8" key="1">
    <citation type="submission" date="2006-02" db="EMBL/GenBank/DDBJ databases">
        <authorList>
            <person name="Pinhassi J."/>
            <person name="Pedros-Alio C."/>
            <person name="Ferriera S."/>
            <person name="Johnson J."/>
            <person name="Kravitz S."/>
            <person name="Halpern A."/>
            <person name="Remington K."/>
            <person name="Beeson K."/>
            <person name="Tran B."/>
            <person name="Rogers Y.-H."/>
            <person name="Friedman R."/>
            <person name="Venter J.C."/>
        </authorList>
    </citation>
    <scope>NUCLEOTIDE SEQUENCE [LARGE SCALE GENOMIC DNA]</scope>
    <source>
        <strain evidence="7 8">MED92</strain>
    </source>
</reference>
<dbReference type="InterPro" id="IPR037150">
    <property type="entry name" value="H-NS_C_dom_sf"/>
</dbReference>
<dbReference type="InterPro" id="IPR027454">
    <property type="entry name" value="Histone_HNS_N"/>
</dbReference>
<dbReference type="SUPFAM" id="SSF81273">
    <property type="entry name" value="H-NS histone-like proteins"/>
    <property type="match status" value="2"/>
</dbReference>
<proteinExistence type="inferred from homology"/>
<dbReference type="InterPro" id="IPR027444">
    <property type="entry name" value="H-NS_C_dom"/>
</dbReference>
<evidence type="ECO:0000256" key="5">
    <source>
        <dbReference type="PIRNR" id="PIRNR002096"/>
    </source>
</evidence>
<dbReference type="GO" id="GO:0001217">
    <property type="term" value="F:DNA-binding transcription repressor activity"/>
    <property type="evidence" value="ECO:0007669"/>
    <property type="project" value="TreeGrafter"/>
</dbReference>
<dbReference type="PANTHER" id="PTHR38097:SF2">
    <property type="entry name" value="DNA-BINDING PROTEIN STPA"/>
    <property type="match status" value="1"/>
</dbReference>
<accession>A0A7U8C662</accession>
<dbReference type="Pfam" id="PF00816">
    <property type="entry name" value="Histone_HNS"/>
    <property type="match status" value="1"/>
</dbReference>
<dbReference type="GO" id="GO:0003680">
    <property type="term" value="F:minor groove of adenine-thymine-rich DNA binding"/>
    <property type="evidence" value="ECO:0007669"/>
    <property type="project" value="TreeGrafter"/>
</dbReference>
<feature type="domain" description="DNA-binding protein H-NS-like C-terminal" evidence="6">
    <location>
        <begin position="83"/>
        <end position="130"/>
    </location>
</feature>
<sequence>MSDFLKILTRKNSLRKQCHDLSVAELEKVISDLTVITEDKRAEEEAVLAAEQEKAAKIESIRQSMQDAGVDINDLMSLIGETAAPKKKVQPKYRIVDDEGNEHEWSGRGRTPLAFQAYFDKGFTKDDCLI</sequence>
<keyword evidence="4 5" id="KW-0238">DNA-binding</keyword>
<evidence type="ECO:0000259" key="6">
    <source>
        <dbReference type="SMART" id="SM00528"/>
    </source>
</evidence>
<dbReference type="PIRSF" id="PIRSF002096">
    <property type="entry name" value="HnS"/>
    <property type="match status" value="1"/>
</dbReference>
<comment type="caution">
    <text evidence="7">The sequence shown here is derived from an EMBL/GenBank/DDBJ whole genome shotgun (WGS) entry which is preliminary data.</text>
</comment>
<keyword evidence="8" id="KW-1185">Reference proteome</keyword>
<dbReference type="Pfam" id="PF22470">
    <property type="entry name" value="Histone_HNS_N"/>
    <property type="match status" value="1"/>
</dbReference>
<dbReference type="InterPro" id="IPR001801">
    <property type="entry name" value="Histone_HNS"/>
</dbReference>
<evidence type="ECO:0000313" key="7">
    <source>
        <dbReference type="EMBL" id="EAR60815.1"/>
    </source>
</evidence>
<dbReference type="OrthoDB" id="6088948at2"/>
<dbReference type="Proteomes" id="UP000002171">
    <property type="component" value="Unassembled WGS sequence"/>
</dbReference>
<name>A0A7U8C662_NEPCE</name>
<dbReference type="Gene3D" id="1.10.287.1050">
    <property type="entry name" value="H-NS histone-like proteins"/>
    <property type="match status" value="1"/>
</dbReference>
<organism evidence="7 8">
    <name type="scientific">Neptuniibacter caesariensis</name>
    <dbReference type="NCBI Taxonomy" id="207954"/>
    <lineage>
        <taxon>Bacteria</taxon>
        <taxon>Pseudomonadati</taxon>
        <taxon>Pseudomonadota</taxon>
        <taxon>Gammaproteobacteria</taxon>
        <taxon>Oceanospirillales</taxon>
        <taxon>Oceanospirillaceae</taxon>
        <taxon>Neptuniibacter</taxon>
    </lineage>
</organism>
<dbReference type="GO" id="GO:0009295">
    <property type="term" value="C:nucleoid"/>
    <property type="evidence" value="ECO:0007669"/>
    <property type="project" value="UniProtKB-SubCell"/>
</dbReference>
<evidence type="ECO:0000256" key="4">
    <source>
        <dbReference type="ARBA" id="ARBA00023125"/>
    </source>
</evidence>
<evidence type="ECO:0000256" key="1">
    <source>
        <dbReference type="ARBA" id="ARBA00004453"/>
    </source>
</evidence>
<dbReference type="GO" id="GO:0000976">
    <property type="term" value="F:transcription cis-regulatory region binding"/>
    <property type="evidence" value="ECO:0007669"/>
    <property type="project" value="TreeGrafter"/>
</dbReference>
<evidence type="ECO:0000256" key="3">
    <source>
        <dbReference type="ARBA" id="ARBA00022490"/>
    </source>
</evidence>